<evidence type="ECO:0000313" key="3">
    <source>
        <dbReference type="EMBL" id="GGP52742.1"/>
    </source>
</evidence>
<dbReference type="InterPro" id="IPR005545">
    <property type="entry name" value="YCII"/>
</dbReference>
<reference evidence="3" key="2">
    <citation type="submission" date="2020-09" db="EMBL/GenBank/DDBJ databases">
        <authorList>
            <person name="Sun Q."/>
            <person name="Ohkuma M."/>
        </authorList>
    </citation>
    <scope>NUCLEOTIDE SEQUENCE</scope>
    <source>
        <strain evidence="3">JCM 3313</strain>
    </source>
</reference>
<accession>A0A918AP48</accession>
<dbReference type="Gene3D" id="3.30.70.1060">
    <property type="entry name" value="Dimeric alpha+beta barrel"/>
    <property type="match status" value="1"/>
</dbReference>
<sequence length="119" mass="12415">MKFLLNAYAASAVTVARSEAERDAVVDHADFVAAARESGELIGGGVLADSSTGVLVRAREGRTTVADGPHLDSPVRLAACYLVDCEDRDRAVGLAATVLAAHYDAVEVRPVMLAAGMEM</sequence>
<comment type="caution">
    <text evidence="3">The sequence shown here is derived from an EMBL/GenBank/DDBJ whole genome shotgun (WGS) entry which is preliminary data.</text>
</comment>
<dbReference type="Proteomes" id="UP000639606">
    <property type="component" value="Unassembled WGS sequence"/>
</dbReference>
<protein>
    <recommendedName>
        <fullName evidence="2">YCII-related domain-containing protein</fullName>
    </recommendedName>
</protein>
<keyword evidence="4" id="KW-1185">Reference proteome</keyword>
<organism evidence="3 4">
    <name type="scientific">Saccharothrix coeruleofusca</name>
    <dbReference type="NCBI Taxonomy" id="33919"/>
    <lineage>
        <taxon>Bacteria</taxon>
        <taxon>Bacillati</taxon>
        <taxon>Actinomycetota</taxon>
        <taxon>Actinomycetes</taxon>
        <taxon>Pseudonocardiales</taxon>
        <taxon>Pseudonocardiaceae</taxon>
        <taxon>Saccharothrix</taxon>
    </lineage>
</organism>
<gene>
    <name evidence="3" type="ORF">GCM10010185_26070</name>
</gene>
<dbReference type="RefSeq" id="WP_189223495.1">
    <property type="nucleotide sequence ID" value="NZ_BMRG01000004.1"/>
</dbReference>
<dbReference type="InterPro" id="IPR011008">
    <property type="entry name" value="Dimeric_a/b-barrel"/>
</dbReference>
<name>A0A918AP48_9PSEU</name>
<dbReference type="EMBL" id="BMRG01000004">
    <property type="protein sequence ID" value="GGP52742.1"/>
    <property type="molecule type" value="Genomic_DNA"/>
</dbReference>
<dbReference type="SUPFAM" id="SSF54909">
    <property type="entry name" value="Dimeric alpha+beta barrel"/>
    <property type="match status" value="1"/>
</dbReference>
<dbReference type="AlphaFoldDB" id="A0A918AP48"/>
<dbReference type="PANTHER" id="PTHR35174:SF3">
    <property type="entry name" value="BLL7171 PROTEIN"/>
    <property type="match status" value="1"/>
</dbReference>
<comment type="similarity">
    <text evidence="1">Belongs to the YciI family.</text>
</comment>
<dbReference type="Pfam" id="PF03795">
    <property type="entry name" value="YCII"/>
    <property type="match status" value="1"/>
</dbReference>
<evidence type="ECO:0000259" key="2">
    <source>
        <dbReference type="Pfam" id="PF03795"/>
    </source>
</evidence>
<evidence type="ECO:0000256" key="1">
    <source>
        <dbReference type="ARBA" id="ARBA00007689"/>
    </source>
</evidence>
<feature type="domain" description="YCII-related" evidence="2">
    <location>
        <begin position="1"/>
        <end position="112"/>
    </location>
</feature>
<reference evidence="3" key="1">
    <citation type="journal article" date="2014" name="Int. J. Syst. Evol. Microbiol.">
        <title>Complete genome sequence of Corynebacterium casei LMG S-19264T (=DSM 44701T), isolated from a smear-ripened cheese.</title>
        <authorList>
            <consortium name="US DOE Joint Genome Institute (JGI-PGF)"/>
            <person name="Walter F."/>
            <person name="Albersmeier A."/>
            <person name="Kalinowski J."/>
            <person name="Ruckert C."/>
        </authorList>
    </citation>
    <scope>NUCLEOTIDE SEQUENCE</scope>
    <source>
        <strain evidence="3">JCM 3313</strain>
    </source>
</reference>
<proteinExistence type="inferred from homology"/>
<dbReference type="PANTHER" id="PTHR35174">
    <property type="entry name" value="BLL7171 PROTEIN-RELATED"/>
    <property type="match status" value="1"/>
</dbReference>
<evidence type="ECO:0000313" key="4">
    <source>
        <dbReference type="Proteomes" id="UP000639606"/>
    </source>
</evidence>